<protein>
    <recommendedName>
        <fullName evidence="2">Lipoprotein</fullName>
    </recommendedName>
</protein>
<dbReference type="PROSITE" id="PS51257">
    <property type="entry name" value="PROKAR_LIPOPROTEIN"/>
    <property type="match status" value="1"/>
</dbReference>
<organism evidence="1">
    <name type="scientific">mine drainage metagenome</name>
    <dbReference type="NCBI Taxonomy" id="410659"/>
    <lineage>
        <taxon>unclassified sequences</taxon>
        <taxon>metagenomes</taxon>
        <taxon>ecological metagenomes</taxon>
    </lineage>
</organism>
<evidence type="ECO:0008006" key="2">
    <source>
        <dbReference type="Google" id="ProtNLM"/>
    </source>
</evidence>
<proteinExistence type="predicted"/>
<sequence length="201" mass="22333">MLKATLRILALAFGLGLALSACSSVNPPTEQFPPLSFTNLPPYELNVGRIEVVSDFKSDGKYPHIEYDMPLSPEDALKRWVQARLHPVGRTGTLRVVIHDASATEVALKTDHGFTGLFKKEQASRVQMTLNVSLQMLDDHQFVVAEVTGKSERDRTRPEGQTLNQRDQVLYAMVDDLLMGFNAQVDPNIGQIFTPWLGAAR</sequence>
<accession>A0A1J5RTQ2</accession>
<evidence type="ECO:0000313" key="1">
    <source>
        <dbReference type="EMBL" id="OIQ95351.1"/>
    </source>
</evidence>
<reference evidence="1" key="1">
    <citation type="submission" date="2016-10" db="EMBL/GenBank/DDBJ databases">
        <title>Sequence of Gallionella enrichment culture.</title>
        <authorList>
            <person name="Poehlein A."/>
            <person name="Muehling M."/>
            <person name="Daniel R."/>
        </authorList>
    </citation>
    <scope>NUCLEOTIDE SEQUENCE</scope>
</reference>
<name>A0A1J5RTQ2_9ZZZZ</name>
<comment type="caution">
    <text evidence="1">The sequence shown here is derived from an EMBL/GenBank/DDBJ whole genome shotgun (WGS) entry which is preliminary data.</text>
</comment>
<dbReference type="AlphaFoldDB" id="A0A1J5RTQ2"/>
<gene>
    <name evidence="1" type="ORF">GALL_226190</name>
</gene>
<dbReference type="EMBL" id="MLJW01000168">
    <property type="protein sequence ID" value="OIQ95351.1"/>
    <property type="molecule type" value="Genomic_DNA"/>
</dbReference>